<evidence type="ECO:0000256" key="1">
    <source>
        <dbReference type="ARBA" id="ARBA00022839"/>
    </source>
</evidence>
<dbReference type="GO" id="GO:0003723">
    <property type="term" value="F:RNA binding"/>
    <property type="evidence" value="ECO:0007669"/>
    <property type="project" value="InterPro"/>
</dbReference>
<dbReference type="InterPro" id="IPR001900">
    <property type="entry name" value="RNase_II/R"/>
</dbReference>
<dbReference type="InterPro" id="IPR022966">
    <property type="entry name" value="RNase_II/R_CS"/>
</dbReference>
<accession>A0AAI8QG74</accession>
<feature type="compositionally biased region" description="Basic residues" evidence="2">
    <location>
        <begin position="673"/>
        <end position="692"/>
    </location>
</feature>
<keyword evidence="1" id="KW-0269">Exonuclease</keyword>
<sequence length="692" mass="78915">MIYFYALIANGTKQIPRSFHNAFVKLQEYDVLETQGNIHKLKSDFIIGSVDISQSGKVFLKSFRDTDSADFVLEKGKFYKLKKGDIILAKRGKAKSKGQKGKTKQKANLITLLYAIKPYAIAVLVMKKGCILALELESRGKRGRYLELKLSQKSLKALPKHCVVKVEVASGNIVEVFGVLEDANIDEKIALSTYNRAYDFSPSSNEFALSFGNEVDKAMYPNRADLSHLPFCVIDPIDAKDHDDAIYFDVKSRTLYVAIADVSEYVSFNSELDREAKKRGFSLYFPHKVLPMLPFALSSGICSLKQNELRLAMVWEISLNTKAEVKKSRLFEALIQSHANVSYEEIESFLQNKSVKSTQLPDSVTQWLKAYVPFVKKCRKNRLNVGFDFKNEEIKLKFNKSMEISSWQKNTQSLAHSIIEESMLLANVESAKMLDSGIFRIHPPPQLERIDELRWDLESMGYEVPRTQDIHTLITQIQAQADENDNAKISQNDNQRAIVDGLMIKSLSKATYSSKPLAHFGLGFESYTHFTSPIRRYSDLIVHRILKAILHKDKNLPFLLESCNATTHELNLKEKQIAQIESYFYHLKMLRYAKRLLDKGLRCEILVSRDEGEGVALNVIPQVKITLDRFMPRFSVVEVEIMEVDLLTMSVYAKVLDSQAQDSMLQDLAQKTTQKRTKNHTNATKKKKDKNE</sequence>
<dbReference type="GO" id="GO:0004540">
    <property type="term" value="F:RNA nuclease activity"/>
    <property type="evidence" value="ECO:0007669"/>
    <property type="project" value="InterPro"/>
</dbReference>
<dbReference type="InterPro" id="IPR050180">
    <property type="entry name" value="RNR_Ribonuclease"/>
</dbReference>
<dbReference type="GO" id="GO:0006402">
    <property type="term" value="P:mRNA catabolic process"/>
    <property type="evidence" value="ECO:0007669"/>
    <property type="project" value="TreeGrafter"/>
</dbReference>
<dbReference type="RefSeq" id="WP_002957102.1">
    <property type="nucleotide sequence ID" value="NC_020555.1"/>
</dbReference>
<dbReference type="PANTHER" id="PTHR23355">
    <property type="entry name" value="RIBONUCLEASE"/>
    <property type="match status" value="1"/>
</dbReference>
<feature type="region of interest" description="Disordered" evidence="2">
    <location>
        <begin position="667"/>
        <end position="692"/>
    </location>
</feature>
<keyword evidence="6" id="KW-1185">Reference proteome</keyword>
<reference evidence="5" key="1">
    <citation type="submission" date="2008-08" db="EMBL/GenBank/DDBJ databases">
        <title>Annotation of Helicobacter cinaedi strain CCUG 18818.</title>
        <authorList>
            <consortium name="The Broad Institute Genome Sequencing Platform"/>
            <person name="Fox J.G."/>
            <person name="Shen Z."/>
            <person name="Charoenlap N."/>
            <person name="Schauer D.B."/>
            <person name="Ward D."/>
            <person name="Mehta T."/>
            <person name="Young S."/>
            <person name="Jaffe D."/>
            <person name="Gnerre S."/>
            <person name="Berlin A."/>
            <person name="Heiman D."/>
            <person name="Hepburn T."/>
            <person name="Shea T."/>
            <person name="Sykes S."/>
            <person name="Alvarado L."/>
            <person name="Kodira C."/>
            <person name="Borodovsky M."/>
            <person name="Lander E."/>
            <person name="Galagan J."/>
            <person name="Nusbaum C."/>
            <person name="Birren B."/>
        </authorList>
    </citation>
    <scope>NUCLEOTIDE SEQUENCE</scope>
    <source>
        <strain evidence="5">CCUG 18818</strain>
    </source>
</reference>
<dbReference type="Proteomes" id="UP000006036">
    <property type="component" value="Chromosome 1"/>
</dbReference>
<dbReference type="Pfam" id="PF00773">
    <property type="entry name" value="RNB"/>
    <property type="match status" value="1"/>
</dbReference>
<protein>
    <submittedName>
        <fullName evidence="5">RNB-like protein</fullName>
    </submittedName>
    <submittedName>
        <fullName evidence="4">Ribonuclease R</fullName>
        <ecNumber evidence="4">3.1.26.-</ecNumber>
    </submittedName>
</protein>
<dbReference type="SMART" id="SM00955">
    <property type="entry name" value="RNB"/>
    <property type="match status" value="1"/>
</dbReference>
<dbReference type="Pfam" id="PF22896">
    <property type="entry name" value="OB_RNR_1st"/>
    <property type="match status" value="1"/>
</dbReference>
<evidence type="ECO:0000313" key="6">
    <source>
        <dbReference type="Proteomes" id="UP000005755"/>
    </source>
</evidence>
<dbReference type="InterPro" id="IPR054561">
    <property type="entry name" value="RNR_OB1_N"/>
</dbReference>
<dbReference type="GO" id="GO:0005829">
    <property type="term" value="C:cytosol"/>
    <property type="evidence" value="ECO:0007669"/>
    <property type="project" value="TreeGrafter"/>
</dbReference>
<dbReference type="SUPFAM" id="SSF50249">
    <property type="entry name" value="Nucleic acid-binding proteins"/>
    <property type="match status" value="1"/>
</dbReference>
<dbReference type="EMBL" id="DS990393">
    <property type="protein sequence ID" value="EFR47217.1"/>
    <property type="molecule type" value="Genomic_DNA"/>
</dbReference>
<reference evidence="4" key="3">
    <citation type="submission" date="2012-07" db="EMBL/GenBank/DDBJ databases">
        <authorList>
            <person name="Akiyama T."/>
            <person name="Takeshita N."/>
            <person name="Ohmagari N."/>
            <person name="Kirikae T."/>
        </authorList>
    </citation>
    <scope>NUCLEOTIDE SEQUENCE</scope>
    <source>
        <strain evidence="4">ATCC BAA-847</strain>
    </source>
</reference>
<evidence type="ECO:0000256" key="2">
    <source>
        <dbReference type="SAM" id="MobiDB-lite"/>
    </source>
</evidence>
<dbReference type="EMBL" id="AP012492">
    <property type="protein sequence ID" value="BAM31662.1"/>
    <property type="molecule type" value="Genomic_DNA"/>
</dbReference>
<organism evidence="4 7">
    <name type="scientific">Helicobacter cinaedi CCUG 18818 = ATCC BAA-847</name>
    <dbReference type="NCBI Taxonomy" id="537971"/>
    <lineage>
        <taxon>Bacteria</taxon>
        <taxon>Pseudomonadati</taxon>
        <taxon>Campylobacterota</taxon>
        <taxon>Epsilonproteobacteria</taxon>
        <taxon>Campylobacterales</taxon>
        <taxon>Helicobacteraceae</taxon>
        <taxon>Helicobacter</taxon>
    </lineage>
</organism>
<evidence type="ECO:0000313" key="4">
    <source>
        <dbReference type="EMBL" id="BAM31662.1"/>
    </source>
</evidence>
<proteinExistence type="predicted"/>
<dbReference type="InterPro" id="IPR057293">
    <property type="entry name" value="RNR_OB2"/>
</dbReference>
<dbReference type="InterPro" id="IPR012340">
    <property type="entry name" value="NA-bd_OB-fold"/>
</dbReference>
<keyword evidence="1" id="KW-0540">Nuclease</keyword>
<evidence type="ECO:0000259" key="3">
    <source>
        <dbReference type="SMART" id="SM00955"/>
    </source>
</evidence>
<reference evidence="4 7" key="2">
    <citation type="journal article" date="2012" name="J. Bacteriol.">
        <title>Complete Genome Sequence of Helicobacter cinaedi Type Strain ATCC BAA-847.</title>
        <authorList>
            <person name="Miyoshi-Akiyama T."/>
            <person name="Takeshita N."/>
            <person name="Ohmagari N."/>
            <person name="Kirikae T."/>
        </authorList>
    </citation>
    <scope>NUCLEOTIDE SEQUENCE [LARGE SCALE GENOMIC DNA]</scope>
    <source>
        <strain evidence="4 7">ATCC BAA-847</strain>
    </source>
</reference>
<reference evidence="6" key="4">
    <citation type="journal article" date="2014" name="Genome Announc.">
        <title>Draft genome sequences of six enterohepatic helicobacter species isolated from humans and one from rhesus macaques.</title>
        <authorList>
            <person name="Shen Z."/>
            <person name="Sheh A."/>
            <person name="Young S.K."/>
            <person name="Abouelliel A."/>
            <person name="Ward D.V."/>
            <person name="Earl A.M."/>
            <person name="Fox J.G."/>
        </authorList>
    </citation>
    <scope>NUCLEOTIDE SEQUENCE [LARGE SCALE GENOMIC DNA]</scope>
    <source>
        <strain evidence="6">CCUG 18818</strain>
    </source>
</reference>
<keyword evidence="4" id="KW-0378">Hydrolase</keyword>
<dbReference type="GO" id="GO:0004527">
    <property type="term" value="F:exonuclease activity"/>
    <property type="evidence" value="ECO:0007669"/>
    <property type="project" value="UniProtKB-KW"/>
</dbReference>
<dbReference type="EC" id="3.1.26.-" evidence="4"/>
<dbReference type="PANTHER" id="PTHR23355:SF9">
    <property type="entry name" value="DIS3-LIKE EXONUCLEASE 2"/>
    <property type="match status" value="1"/>
</dbReference>
<feature type="domain" description="RNB" evidence="3">
    <location>
        <begin position="223"/>
        <end position="552"/>
    </location>
</feature>
<dbReference type="AlphaFoldDB" id="A0AAI8QG74"/>
<evidence type="ECO:0000313" key="7">
    <source>
        <dbReference type="Proteomes" id="UP000006036"/>
    </source>
</evidence>
<evidence type="ECO:0000313" key="5">
    <source>
        <dbReference type="EMBL" id="EFR47217.1"/>
    </source>
</evidence>
<dbReference type="KEGG" id="hcb:HCBAA847_0415"/>
<dbReference type="Pfam" id="PF24190">
    <property type="entry name" value="OB_RNR_2nd"/>
    <property type="match status" value="1"/>
</dbReference>
<name>A0AAI8QG74_9HELI</name>
<dbReference type="Proteomes" id="UP000005755">
    <property type="component" value="Unassembled WGS sequence"/>
</dbReference>
<gene>
    <name evidence="4" type="ORF">HCBAA847_0415</name>
    <name evidence="5" type="ORF">HCCG_01765</name>
</gene>
<dbReference type="PROSITE" id="PS01175">
    <property type="entry name" value="RIBONUCLEASE_II"/>
    <property type="match status" value="1"/>
</dbReference>